<dbReference type="RefSeq" id="WP_130089105.1">
    <property type="nucleotide sequence ID" value="NZ_RCXL01000026.1"/>
</dbReference>
<dbReference type="EMBL" id="RCXL01000026">
    <property type="protein sequence ID" value="RYT70668.1"/>
    <property type="molecule type" value="Genomic_DNA"/>
</dbReference>
<dbReference type="Proteomes" id="UP000291917">
    <property type="component" value="Unassembled WGS sequence"/>
</dbReference>
<reference evidence="1 4" key="1">
    <citation type="journal article" date="2019" name="Nat. Med.">
        <title>A library of human gut bacterial isolates paired with longitudinal multiomics data enables mechanistic microbiome research.</title>
        <authorList>
            <person name="Poyet M."/>
            <person name="Groussin M."/>
            <person name="Gibbons S.M."/>
            <person name="Avila-Pacheco J."/>
            <person name="Jiang X."/>
            <person name="Kearney S.M."/>
            <person name="Perrotta A.R."/>
            <person name="Berdy B."/>
            <person name="Zhao S."/>
            <person name="Lieberman T.D."/>
            <person name="Swanson P.K."/>
            <person name="Smith M."/>
            <person name="Roesemann S."/>
            <person name="Alexander J.E."/>
            <person name="Rich S.A."/>
            <person name="Livny J."/>
            <person name="Vlamakis H."/>
            <person name="Clish C."/>
            <person name="Bullock K."/>
            <person name="Deik A."/>
            <person name="Scott J."/>
            <person name="Pierce K.A."/>
            <person name="Xavier R.J."/>
            <person name="Alm E.J."/>
        </authorList>
    </citation>
    <scope>NUCLEOTIDE SEQUENCE [LARGE SCALE GENOMIC DNA]</scope>
    <source>
        <strain evidence="1 4">BIOML-A1</strain>
    </source>
</reference>
<dbReference type="NCBIfam" id="NF041200">
    <property type="entry name" value="mob_BfmA_Nterm"/>
    <property type="match status" value="1"/>
</dbReference>
<dbReference type="EMBL" id="VVZX01000024">
    <property type="protein sequence ID" value="KAA5271398.1"/>
    <property type="molecule type" value="Genomic_DNA"/>
</dbReference>
<comment type="caution">
    <text evidence="2">The sequence shown here is derived from an EMBL/GenBank/DDBJ whole genome shotgun (WGS) entry which is preliminary data.</text>
</comment>
<gene>
    <name evidence="2" type="ORF">EAJ03_15130</name>
    <name evidence="1" type="ORF">F2Z23_15335</name>
</gene>
<keyword evidence="4" id="KW-1185">Reference proteome</keyword>
<evidence type="ECO:0000313" key="1">
    <source>
        <dbReference type="EMBL" id="KAA5271398.1"/>
    </source>
</evidence>
<protein>
    <submittedName>
        <fullName evidence="2">Uncharacterized protein</fullName>
    </submittedName>
</protein>
<dbReference type="Proteomes" id="UP000335496">
    <property type="component" value="Unassembled WGS sequence"/>
</dbReference>
<organism evidence="2 3">
    <name type="scientific">Bacteroides eggerthii</name>
    <dbReference type="NCBI Taxonomy" id="28111"/>
    <lineage>
        <taxon>Bacteria</taxon>
        <taxon>Pseudomonadati</taxon>
        <taxon>Bacteroidota</taxon>
        <taxon>Bacteroidia</taxon>
        <taxon>Bacteroidales</taxon>
        <taxon>Bacteroidaceae</taxon>
        <taxon>Bacteroides</taxon>
    </lineage>
</organism>
<name>A0A4Q5GQ61_9BACE</name>
<evidence type="ECO:0000313" key="3">
    <source>
        <dbReference type="Proteomes" id="UP000291917"/>
    </source>
</evidence>
<reference evidence="2 3" key="2">
    <citation type="journal article" date="2019" name="Science, e1252229">
        <title>Invertible promoters mediate bacterial phase variation, antibiotic resistance, and host adaptation in the gut.</title>
        <authorList>
            <person name="Jiang X."/>
            <person name="Hall A.B."/>
            <person name="Arthur T.D."/>
            <person name="Plichta D.R."/>
            <person name="Covington C.T."/>
            <person name="Poyet M."/>
            <person name="Crothers J."/>
            <person name="Moses P.L."/>
            <person name="Tolonen A.C."/>
            <person name="Vlamakis H."/>
            <person name="Alm E.J."/>
            <person name="Xavier R.J."/>
        </authorList>
    </citation>
    <scope>NUCLEOTIDE SEQUENCE [LARGE SCALE GENOMIC DNA]</scope>
    <source>
        <strain evidence="2">Bj_0095</strain>
        <strain evidence="3">bj_0095</strain>
    </source>
</reference>
<dbReference type="InterPro" id="IPR048012">
    <property type="entry name" value="BfmA-like_N"/>
</dbReference>
<dbReference type="AlphaFoldDB" id="A0A4Q5GQ61"/>
<evidence type="ECO:0000313" key="4">
    <source>
        <dbReference type="Proteomes" id="UP000335496"/>
    </source>
</evidence>
<sequence>MGDLKSIKIDSEVKKRLDFQKKRSTYSVCIEQMLDYFEMTGIEPKLGQTPPAAIINKAIGETSAALYKRMDDVIKILRNIETTKIDVILHDLEDLKSGEFSNTPEVVENFDQDEIYRLIQLNETLAKNAKDKENVIQKLQVDIVYLKKNTNIQTIIETVEELLSENNLSIDTKGNLVLPREYRDLLIEKIKTISNV</sequence>
<proteinExistence type="predicted"/>
<evidence type="ECO:0000313" key="2">
    <source>
        <dbReference type="EMBL" id="RYT70668.1"/>
    </source>
</evidence>
<accession>A0A4Q5GQ61</accession>